<dbReference type="InterPro" id="IPR036097">
    <property type="entry name" value="HisK_dim/P_sf"/>
</dbReference>
<comment type="subcellular location">
    <subcellularLocation>
        <location evidence="2">Membrane</location>
        <topology evidence="2">Multi-pass membrane protein</topology>
    </subcellularLocation>
</comment>
<evidence type="ECO:0000313" key="16">
    <source>
        <dbReference type="EMBL" id="SFE53466.1"/>
    </source>
</evidence>
<dbReference type="CDD" id="cd00082">
    <property type="entry name" value="HisKA"/>
    <property type="match status" value="1"/>
</dbReference>
<evidence type="ECO:0000313" key="17">
    <source>
        <dbReference type="Proteomes" id="UP000198977"/>
    </source>
</evidence>
<evidence type="ECO:0000259" key="15">
    <source>
        <dbReference type="PROSITE" id="PS50885"/>
    </source>
</evidence>
<dbReference type="SUPFAM" id="SSF55874">
    <property type="entry name" value="ATPase domain of HSP90 chaperone/DNA topoisomerase II/histidine kinase"/>
    <property type="match status" value="1"/>
</dbReference>
<keyword evidence="10 13" id="KW-1133">Transmembrane helix</keyword>
<dbReference type="EC" id="2.7.13.3" evidence="3"/>
<dbReference type="GO" id="GO:0005886">
    <property type="term" value="C:plasma membrane"/>
    <property type="evidence" value="ECO:0007669"/>
    <property type="project" value="TreeGrafter"/>
</dbReference>
<keyword evidence="6 13" id="KW-0812">Transmembrane</keyword>
<sequence>MNSIRIRLFTILIVATGIVWLSAFSWVQQSTRAKVERVLDARLAEAGQMVSSLISDRRIDVAQATALATDKFSRSIAAPDSAEYSHKLSCQIWSLEGVLVGSSASAPVGKLTDNDTGFSTSLVDGEEWRVYSVVNEELGMRILVGDSYVVRDRLVRDVTTGLLLPALFMFPILALLIWFSVRRGLRPLDQMAEALSDRAADDLSPVSVLPLPQEVKPMGNALNGLFSRVADMREREKSFTSFAAHELKTPLAGIKTQAQVAAISQDPATRLQALNRIQQGVERADRMVRQLLALAALEGQESASHAKASVASVVRDVASDLTRIATDRNIGIDIKDLDAGGMRADAILLSVAVRNVVENAIIAAPDDSRVEIAVIGGADGCLVTVSDRGRGIADADRSQISDRFFRGKGAADGGSGLGLSIVATALRRLGGEIEFRPRAGGGEVVTLRLPSHTDNQG</sequence>
<dbReference type="InterPro" id="IPR003661">
    <property type="entry name" value="HisK_dim/P_dom"/>
</dbReference>
<evidence type="ECO:0000256" key="11">
    <source>
        <dbReference type="ARBA" id="ARBA00023012"/>
    </source>
</evidence>
<keyword evidence="8 16" id="KW-0418">Kinase</keyword>
<dbReference type="PROSITE" id="PS50109">
    <property type="entry name" value="HIS_KIN"/>
    <property type="match status" value="1"/>
</dbReference>
<dbReference type="InterPro" id="IPR003660">
    <property type="entry name" value="HAMP_dom"/>
</dbReference>
<dbReference type="EMBL" id="FOMW01000008">
    <property type="protein sequence ID" value="SFE53466.1"/>
    <property type="molecule type" value="Genomic_DNA"/>
</dbReference>
<evidence type="ECO:0000256" key="7">
    <source>
        <dbReference type="ARBA" id="ARBA00022741"/>
    </source>
</evidence>
<gene>
    <name evidence="16" type="ORF">SAMN04488523_10853</name>
</gene>
<evidence type="ECO:0000256" key="1">
    <source>
        <dbReference type="ARBA" id="ARBA00000085"/>
    </source>
</evidence>
<evidence type="ECO:0000256" key="8">
    <source>
        <dbReference type="ARBA" id="ARBA00022777"/>
    </source>
</evidence>
<keyword evidence="17" id="KW-1185">Reference proteome</keyword>
<dbReference type="Gene3D" id="1.10.287.130">
    <property type="match status" value="1"/>
</dbReference>
<keyword evidence="7" id="KW-0547">Nucleotide-binding</keyword>
<dbReference type="SUPFAM" id="SSF47384">
    <property type="entry name" value="Homodimeric domain of signal transducing histidine kinase"/>
    <property type="match status" value="1"/>
</dbReference>
<dbReference type="InterPro" id="IPR036890">
    <property type="entry name" value="HATPase_C_sf"/>
</dbReference>
<evidence type="ECO:0000256" key="9">
    <source>
        <dbReference type="ARBA" id="ARBA00022840"/>
    </source>
</evidence>
<evidence type="ECO:0000256" key="2">
    <source>
        <dbReference type="ARBA" id="ARBA00004141"/>
    </source>
</evidence>
<dbReference type="PANTHER" id="PTHR45436">
    <property type="entry name" value="SENSOR HISTIDINE KINASE YKOH"/>
    <property type="match status" value="1"/>
</dbReference>
<evidence type="ECO:0000259" key="14">
    <source>
        <dbReference type="PROSITE" id="PS50109"/>
    </source>
</evidence>
<name>A0A1I2BBJ8_9RHOB</name>
<keyword evidence="12 13" id="KW-0472">Membrane</keyword>
<protein>
    <recommendedName>
        <fullName evidence="3">histidine kinase</fullName>
        <ecNumber evidence="3">2.7.13.3</ecNumber>
    </recommendedName>
</protein>
<evidence type="ECO:0000256" key="6">
    <source>
        <dbReference type="ARBA" id="ARBA00022692"/>
    </source>
</evidence>
<dbReference type="PROSITE" id="PS50885">
    <property type="entry name" value="HAMP"/>
    <property type="match status" value="1"/>
</dbReference>
<keyword evidence="11" id="KW-0902">Two-component regulatory system</keyword>
<dbReference type="Pfam" id="PF00512">
    <property type="entry name" value="HisKA"/>
    <property type="match status" value="1"/>
</dbReference>
<keyword evidence="9" id="KW-0067">ATP-binding</keyword>
<evidence type="ECO:0000256" key="12">
    <source>
        <dbReference type="ARBA" id="ARBA00023136"/>
    </source>
</evidence>
<dbReference type="InterPro" id="IPR003594">
    <property type="entry name" value="HATPase_dom"/>
</dbReference>
<dbReference type="CDD" id="cd00075">
    <property type="entry name" value="HATPase"/>
    <property type="match status" value="1"/>
</dbReference>
<dbReference type="GO" id="GO:0005524">
    <property type="term" value="F:ATP binding"/>
    <property type="evidence" value="ECO:0007669"/>
    <property type="project" value="UniProtKB-KW"/>
</dbReference>
<evidence type="ECO:0000256" key="3">
    <source>
        <dbReference type="ARBA" id="ARBA00012438"/>
    </source>
</evidence>
<comment type="catalytic activity">
    <reaction evidence="1">
        <text>ATP + protein L-histidine = ADP + protein N-phospho-L-histidine.</text>
        <dbReference type="EC" id="2.7.13.3"/>
    </reaction>
</comment>
<feature type="domain" description="Histidine kinase" evidence="14">
    <location>
        <begin position="242"/>
        <end position="453"/>
    </location>
</feature>
<dbReference type="Proteomes" id="UP000198977">
    <property type="component" value="Unassembled WGS sequence"/>
</dbReference>
<dbReference type="InterPro" id="IPR050428">
    <property type="entry name" value="TCS_sensor_his_kinase"/>
</dbReference>
<evidence type="ECO:0000256" key="10">
    <source>
        <dbReference type="ARBA" id="ARBA00022989"/>
    </source>
</evidence>
<dbReference type="Pfam" id="PF02518">
    <property type="entry name" value="HATPase_c"/>
    <property type="match status" value="1"/>
</dbReference>
<dbReference type="GO" id="GO:0000155">
    <property type="term" value="F:phosphorelay sensor kinase activity"/>
    <property type="evidence" value="ECO:0007669"/>
    <property type="project" value="InterPro"/>
</dbReference>
<feature type="domain" description="HAMP" evidence="15">
    <location>
        <begin position="182"/>
        <end position="234"/>
    </location>
</feature>
<dbReference type="PANTHER" id="PTHR45436:SF14">
    <property type="entry name" value="SENSOR PROTEIN QSEC"/>
    <property type="match status" value="1"/>
</dbReference>
<proteinExistence type="predicted"/>
<dbReference type="STRING" id="74348.SAMN04488523_10853"/>
<dbReference type="AlphaFoldDB" id="A0A1I2BBJ8"/>
<dbReference type="InterPro" id="IPR013727">
    <property type="entry name" value="2CSK_N"/>
</dbReference>
<evidence type="ECO:0000256" key="5">
    <source>
        <dbReference type="ARBA" id="ARBA00022679"/>
    </source>
</evidence>
<feature type="transmembrane region" description="Helical" evidence="13">
    <location>
        <begin position="161"/>
        <end position="181"/>
    </location>
</feature>
<feature type="transmembrane region" description="Helical" evidence="13">
    <location>
        <begin position="6"/>
        <end position="27"/>
    </location>
</feature>
<dbReference type="InterPro" id="IPR005467">
    <property type="entry name" value="His_kinase_dom"/>
</dbReference>
<dbReference type="SMART" id="SM00388">
    <property type="entry name" value="HisKA"/>
    <property type="match status" value="1"/>
</dbReference>
<evidence type="ECO:0000256" key="13">
    <source>
        <dbReference type="SAM" id="Phobius"/>
    </source>
</evidence>
<dbReference type="PRINTS" id="PR00344">
    <property type="entry name" value="BCTRLSENSOR"/>
</dbReference>
<dbReference type="InterPro" id="IPR004358">
    <property type="entry name" value="Sig_transdc_His_kin-like_C"/>
</dbReference>
<dbReference type="Pfam" id="PF08521">
    <property type="entry name" value="2CSK_N"/>
    <property type="match status" value="1"/>
</dbReference>
<keyword evidence="5" id="KW-0808">Transferase</keyword>
<accession>A0A1I2BBJ8</accession>
<evidence type="ECO:0000256" key="4">
    <source>
        <dbReference type="ARBA" id="ARBA00022553"/>
    </source>
</evidence>
<dbReference type="Gene3D" id="3.30.565.10">
    <property type="entry name" value="Histidine kinase-like ATPase, C-terminal domain"/>
    <property type="match status" value="1"/>
</dbReference>
<dbReference type="RefSeq" id="WP_093924095.1">
    <property type="nucleotide sequence ID" value="NZ_FOMW01000008.1"/>
</dbReference>
<organism evidence="16 17">
    <name type="scientific">Sulfitobacter brevis</name>
    <dbReference type="NCBI Taxonomy" id="74348"/>
    <lineage>
        <taxon>Bacteria</taxon>
        <taxon>Pseudomonadati</taxon>
        <taxon>Pseudomonadota</taxon>
        <taxon>Alphaproteobacteria</taxon>
        <taxon>Rhodobacterales</taxon>
        <taxon>Roseobacteraceae</taxon>
        <taxon>Sulfitobacter</taxon>
    </lineage>
</organism>
<dbReference type="SMART" id="SM00387">
    <property type="entry name" value="HATPase_c"/>
    <property type="match status" value="1"/>
</dbReference>
<dbReference type="OrthoDB" id="9809766at2"/>
<keyword evidence="4" id="KW-0597">Phosphoprotein</keyword>
<reference evidence="16 17" key="1">
    <citation type="submission" date="2016-10" db="EMBL/GenBank/DDBJ databases">
        <authorList>
            <person name="de Groot N.N."/>
        </authorList>
    </citation>
    <scope>NUCLEOTIDE SEQUENCE [LARGE SCALE GENOMIC DNA]</scope>
    <source>
        <strain evidence="16 17">DSM 11443</strain>
    </source>
</reference>